<keyword evidence="1" id="KW-0812">Transmembrane</keyword>
<dbReference type="GO" id="GO:0071260">
    <property type="term" value="P:cellular response to mechanical stimulus"/>
    <property type="evidence" value="ECO:0007669"/>
    <property type="project" value="TreeGrafter"/>
</dbReference>
<name>A0A9Q0X005_SALPP</name>
<feature type="transmembrane region" description="Helical" evidence="1">
    <location>
        <begin position="580"/>
        <end position="598"/>
    </location>
</feature>
<dbReference type="PANTHER" id="PTHR13167">
    <property type="entry name" value="PIEZO-TYPE MECHANOSENSITIVE ION CHANNEL COMPONENT"/>
    <property type="match status" value="1"/>
</dbReference>
<comment type="caution">
    <text evidence="3">The sequence shown here is derived from an EMBL/GenBank/DDBJ whole genome shotgun (WGS) entry which is preliminary data.</text>
</comment>
<dbReference type="InterPro" id="IPR057611">
    <property type="entry name" value="PIEZO_dom"/>
</dbReference>
<evidence type="ECO:0000313" key="4">
    <source>
        <dbReference type="Proteomes" id="UP001151532"/>
    </source>
</evidence>
<gene>
    <name evidence="3" type="ORF">OIU79_018493</name>
</gene>
<dbReference type="InterPro" id="IPR027272">
    <property type="entry name" value="Piezo"/>
</dbReference>
<feature type="transmembrane region" description="Helical" evidence="1">
    <location>
        <begin position="447"/>
        <end position="466"/>
    </location>
</feature>
<dbReference type="PANTHER" id="PTHR13167:SF46">
    <property type="entry name" value="PIEZO NON-SPECIFIC CATION CHANNEL R-RAS-BINDING DOMAIN-CONTAINING PROTEIN"/>
    <property type="match status" value="1"/>
</dbReference>
<dbReference type="GO" id="GO:0005261">
    <property type="term" value="F:monoatomic cation channel activity"/>
    <property type="evidence" value="ECO:0007669"/>
    <property type="project" value="TreeGrafter"/>
</dbReference>
<dbReference type="Pfam" id="PF25288">
    <property type="entry name" value="PIEZO"/>
    <property type="match status" value="1"/>
</dbReference>
<feature type="transmembrane region" description="Helical" evidence="1">
    <location>
        <begin position="730"/>
        <end position="751"/>
    </location>
</feature>
<accession>A0A9Q0X005</accession>
<dbReference type="EMBL" id="JAPFFK010000002">
    <property type="protein sequence ID" value="KAJ6775328.1"/>
    <property type="molecule type" value="Genomic_DNA"/>
</dbReference>
<dbReference type="OrthoDB" id="830105at2759"/>
<feature type="transmembrane region" description="Helical" evidence="1">
    <location>
        <begin position="604"/>
        <end position="623"/>
    </location>
</feature>
<dbReference type="Proteomes" id="UP001151532">
    <property type="component" value="Chromosome 5"/>
</dbReference>
<feature type="transmembrane region" description="Helical" evidence="1">
    <location>
        <begin position="195"/>
        <end position="213"/>
    </location>
</feature>
<dbReference type="GO" id="GO:0042391">
    <property type="term" value="P:regulation of membrane potential"/>
    <property type="evidence" value="ECO:0007669"/>
    <property type="project" value="TreeGrafter"/>
</dbReference>
<feature type="transmembrane region" description="Helical" evidence="1">
    <location>
        <begin position="12"/>
        <end position="36"/>
    </location>
</feature>
<dbReference type="GO" id="GO:0016020">
    <property type="term" value="C:membrane"/>
    <property type="evidence" value="ECO:0007669"/>
    <property type="project" value="InterPro"/>
</dbReference>
<keyword evidence="4" id="KW-1185">Reference proteome</keyword>
<feature type="domain" description="Piezo-type mechanosensitive ion channel homolog" evidence="2">
    <location>
        <begin position="391"/>
        <end position="521"/>
    </location>
</feature>
<feature type="transmembrane region" description="Helical" evidence="1">
    <location>
        <begin position="1192"/>
        <end position="1209"/>
    </location>
</feature>
<dbReference type="GO" id="GO:0008381">
    <property type="term" value="F:mechanosensitive monoatomic ion channel activity"/>
    <property type="evidence" value="ECO:0007669"/>
    <property type="project" value="InterPro"/>
</dbReference>
<proteinExistence type="predicted"/>
<evidence type="ECO:0000259" key="2">
    <source>
        <dbReference type="Pfam" id="PF25288"/>
    </source>
</evidence>
<feature type="transmembrane region" description="Helical" evidence="1">
    <location>
        <begin position="341"/>
        <end position="367"/>
    </location>
</feature>
<feature type="transmembrane region" description="Helical" evidence="1">
    <location>
        <begin position="57"/>
        <end position="77"/>
    </location>
</feature>
<reference evidence="3" key="1">
    <citation type="submission" date="2022-11" db="EMBL/GenBank/DDBJ databases">
        <authorList>
            <person name="Hyden B.L."/>
            <person name="Feng K."/>
            <person name="Yates T."/>
            <person name="Jawdy S."/>
            <person name="Smart L.B."/>
            <person name="Muchero W."/>
        </authorList>
    </citation>
    <scope>NUCLEOTIDE SEQUENCE</scope>
    <source>
        <tissue evidence="3">Shoot tip</tissue>
    </source>
</reference>
<evidence type="ECO:0000313" key="3">
    <source>
        <dbReference type="EMBL" id="KAJ6775328.1"/>
    </source>
</evidence>
<feature type="transmembrane region" description="Helical" evidence="1">
    <location>
        <begin position="1215"/>
        <end position="1237"/>
    </location>
</feature>
<sequence length="1342" mass="153312">MRGFVSGFVLPMLLLAAALFNWSLLSLADLLAFLFIQHSAPKNGLQSRRKSLVPWCTLTLSSLAILSNATFHIIWAIKGDDWSVAEAQWVNLVGFRSVQSWGSPSLPYFLVIHILAAFAAVIEVHRNRFDQDLRDSPEITIGSHLRVLCCLLLPGVQLVVGISHPSWASLPFFICSCIGLVNWSLTSNFLGLFQWWRYLFMYAGLNIFLLYVYQLPIEVSGTIECVAGFIGLYKIPARPELSEICSGLSLLLFYIMLSWIRCDLTEMNFIMSTRENNLNERLLPLKHSFFISETRSGVRNTNVLLREAVFRTFSVNFFTYGFPDVEIWETIGLWHYPIPGFYLLAQFCLGVLVSLVNLVNNSVFLYLSDEDRELSNHDFVVEESEETKVLIVATITWGLRKSSRAIALLLIFLIALKPAGFIHSVYMIFFLMYLLSHSISREIRQSLVLLCEAHFAMLYILQLNLISEVLKQKFSFITELLSQLGFLSQTSTGDFLKIAALACICTIHNHGFEMLSSFSAVVQNTPCPPIGLTILRAGLIKSVLLSIHTSRPTQNHDNNSSHDKKIVSFLNAIGQKFLSVYRSCGTPIAFLTILLSVYQVRPNFISFGYLFFLLFWVIGRQLVGKTKKRLWLPLKVYAVVVFILIYGLSVFSSFRTWLSRMVDVSLAFAYKPEASVLENIWVSLAVLIVMQLYSYERRENQNSQSRNANAPKKYPLIFMKRLMILHSEKILSLSLFYASLSPVSAFGFLYLVGLVVCSTLPKSSRSPSKLFIVYSGLLVMIEYLFQLLIDQDRILSGQKQSSLFLFLGLRLYKPSFLGLESGLRGKVLVIASCILQYNAFRWLEKRPCSFENVGKGEEPCALFGTSEKVSIETAESKLSTAAKVPSEKRKETRCNSWPSLSTFDPQGPDTTSHGTGITESYMQKYLCISGSSRGGHKLNRKRIRILRKERLHMQIATLKVFLKFWIENMFNVYGLEINMIALLLASFSVLNFISLIYVASLATCILLPRGVVQKLWPKFVVLFGSVTTLEYLASWHTSWKQHALGDVQLPCNDCWRSSDTCFNHCRKCWLGTLVDDPRMLISYYLVFMLSCFKFRADRLSSFSVLKTYQQMMSRYKNSSLSDLSFETKCLWTILDYLRLYSYCHLLDLVLALILITGTLEFDILHLGYLGFALVFFRMRLEILKRKNEIFKFLRMYNFALIVLSLAYQSPFCWGLLSALVEIIIFMLVALQSFMFAAQDFDHVSRYLEAEQIDTIINEQEKRAAWKTAQLHQIRKSEEQKRLRNLQVEKMKSEMLNLQTQLHSINTCANCGEIQNEGIRQRRNSSLNTDAANSILENLEINF</sequence>
<feature type="transmembrane region" description="Helical" evidence="1">
    <location>
        <begin position="106"/>
        <end position="124"/>
    </location>
</feature>
<feature type="transmembrane region" description="Helical" evidence="1">
    <location>
        <begin position="674"/>
        <end position="695"/>
    </location>
</feature>
<reference evidence="3" key="2">
    <citation type="journal article" date="2023" name="Int. J. Mol. Sci.">
        <title>De Novo Assembly and Annotation of 11 Diverse Shrub Willow (Salix) Genomes Reveals Novel Gene Organization in Sex-Linked Regions.</title>
        <authorList>
            <person name="Hyden B."/>
            <person name="Feng K."/>
            <person name="Yates T.B."/>
            <person name="Jawdy S."/>
            <person name="Cereghino C."/>
            <person name="Smart L.B."/>
            <person name="Muchero W."/>
        </authorList>
    </citation>
    <scope>NUCLEOTIDE SEQUENCE</scope>
    <source>
        <tissue evidence="3">Shoot tip</tissue>
    </source>
</reference>
<feature type="transmembrane region" description="Helical" evidence="1">
    <location>
        <begin position="771"/>
        <end position="789"/>
    </location>
</feature>
<protein>
    <recommendedName>
        <fullName evidence="2">Piezo-type mechanosensitive ion channel homolog domain-containing protein</fullName>
    </recommendedName>
</protein>
<feature type="transmembrane region" description="Helical" evidence="1">
    <location>
        <begin position="406"/>
        <end position="435"/>
    </location>
</feature>
<keyword evidence="1" id="KW-1133">Transmembrane helix</keyword>
<feature type="transmembrane region" description="Helical" evidence="1">
    <location>
        <begin position="170"/>
        <end position="190"/>
    </location>
</feature>
<dbReference type="GO" id="GO:0050982">
    <property type="term" value="P:detection of mechanical stimulus"/>
    <property type="evidence" value="ECO:0007669"/>
    <property type="project" value="TreeGrafter"/>
</dbReference>
<feature type="transmembrane region" description="Helical" evidence="1">
    <location>
        <begin position="635"/>
        <end position="654"/>
    </location>
</feature>
<keyword evidence="1" id="KW-0472">Membrane</keyword>
<feature type="transmembrane region" description="Helical" evidence="1">
    <location>
        <begin position="978"/>
        <end position="1007"/>
    </location>
</feature>
<organism evidence="3 4">
    <name type="scientific">Salix purpurea</name>
    <name type="common">Purple osier willow</name>
    <dbReference type="NCBI Taxonomy" id="77065"/>
    <lineage>
        <taxon>Eukaryota</taxon>
        <taxon>Viridiplantae</taxon>
        <taxon>Streptophyta</taxon>
        <taxon>Embryophyta</taxon>
        <taxon>Tracheophyta</taxon>
        <taxon>Spermatophyta</taxon>
        <taxon>Magnoliopsida</taxon>
        <taxon>eudicotyledons</taxon>
        <taxon>Gunneridae</taxon>
        <taxon>Pentapetalae</taxon>
        <taxon>rosids</taxon>
        <taxon>fabids</taxon>
        <taxon>Malpighiales</taxon>
        <taxon>Salicaceae</taxon>
        <taxon>Saliceae</taxon>
        <taxon>Salix</taxon>
    </lineage>
</organism>
<evidence type="ECO:0000256" key="1">
    <source>
        <dbReference type="SAM" id="Phobius"/>
    </source>
</evidence>
<feature type="transmembrane region" description="Helical" evidence="1">
    <location>
        <begin position="145"/>
        <end position="164"/>
    </location>
</feature>